<proteinExistence type="predicted"/>
<accession>A0ABS8TL72</accession>
<dbReference type="EMBL" id="JACEIK010001804">
    <property type="protein sequence ID" value="MCD7472295.1"/>
    <property type="molecule type" value="Genomic_DNA"/>
</dbReference>
<organism evidence="1 2">
    <name type="scientific">Datura stramonium</name>
    <name type="common">Jimsonweed</name>
    <name type="synonym">Common thornapple</name>
    <dbReference type="NCBI Taxonomy" id="4076"/>
    <lineage>
        <taxon>Eukaryota</taxon>
        <taxon>Viridiplantae</taxon>
        <taxon>Streptophyta</taxon>
        <taxon>Embryophyta</taxon>
        <taxon>Tracheophyta</taxon>
        <taxon>Spermatophyta</taxon>
        <taxon>Magnoliopsida</taxon>
        <taxon>eudicotyledons</taxon>
        <taxon>Gunneridae</taxon>
        <taxon>Pentapetalae</taxon>
        <taxon>asterids</taxon>
        <taxon>lamiids</taxon>
        <taxon>Solanales</taxon>
        <taxon>Solanaceae</taxon>
        <taxon>Solanoideae</taxon>
        <taxon>Datureae</taxon>
        <taxon>Datura</taxon>
    </lineage>
</organism>
<sequence length="106" mass="11581">MQNTKLLVSGKPLRQWEFCCSETAIAIGGPPQQKRRKSVGITVTVIQEVRPDLISSVAVDIRSKGLTLRLTLHHMVDDLSKSTSLANAQNDKLFKLGVESDSPSHG</sequence>
<dbReference type="Proteomes" id="UP000823775">
    <property type="component" value="Unassembled WGS sequence"/>
</dbReference>
<name>A0ABS8TL72_DATST</name>
<evidence type="ECO:0000313" key="2">
    <source>
        <dbReference type="Proteomes" id="UP000823775"/>
    </source>
</evidence>
<protein>
    <submittedName>
        <fullName evidence="1">Uncharacterized protein</fullName>
    </submittedName>
</protein>
<keyword evidence="2" id="KW-1185">Reference proteome</keyword>
<gene>
    <name evidence="1" type="ORF">HAX54_013362</name>
</gene>
<evidence type="ECO:0000313" key="1">
    <source>
        <dbReference type="EMBL" id="MCD7472295.1"/>
    </source>
</evidence>
<comment type="caution">
    <text evidence="1">The sequence shown here is derived from an EMBL/GenBank/DDBJ whole genome shotgun (WGS) entry which is preliminary data.</text>
</comment>
<reference evidence="1 2" key="1">
    <citation type="journal article" date="2021" name="BMC Genomics">
        <title>Datura genome reveals duplications of psychoactive alkaloid biosynthetic genes and high mutation rate following tissue culture.</title>
        <authorList>
            <person name="Rajewski A."/>
            <person name="Carter-House D."/>
            <person name="Stajich J."/>
            <person name="Litt A."/>
        </authorList>
    </citation>
    <scope>NUCLEOTIDE SEQUENCE [LARGE SCALE GENOMIC DNA]</scope>
    <source>
        <strain evidence="1">AR-01</strain>
    </source>
</reference>